<organism evidence="2 3">
    <name type="scientific">Diabrotica balteata</name>
    <name type="common">Banded cucumber beetle</name>
    <dbReference type="NCBI Taxonomy" id="107213"/>
    <lineage>
        <taxon>Eukaryota</taxon>
        <taxon>Metazoa</taxon>
        <taxon>Ecdysozoa</taxon>
        <taxon>Arthropoda</taxon>
        <taxon>Hexapoda</taxon>
        <taxon>Insecta</taxon>
        <taxon>Pterygota</taxon>
        <taxon>Neoptera</taxon>
        <taxon>Endopterygota</taxon>
        <taxon>Coleoptera</taxon>
        <taxon>Polyphaga</taxon>
        <taxon>Cucujiformia</taxon>
        <taxon>Chrysomeloidea</taxon>
        <taxon>Chrysomelidae</taxon>
        <taxon>Galerucinae</taxon>
        <taxon>Diabroticina</taxon>
        <taxon>Diabroticites</taxon>
        <taxon>Diabrotica</taxon>
    </lineage>
</organism>
<accession>A0A9P0GWN9</accession>
<name>A0A9P0GWN9_DIABA</name>
<dbReference type="EMBL" id="OU898276">
    <property type="protein sequence ID" value="CAH1236064.1"/>
    <property type="molecule type" value="Genomic_DNA"/>
</dbReference>
<reference evidence="2" key="1">
    <citation type="submission" date="2022-01" db="EMBL/GenBank/DDBJ databases">
        <authorList>
            <person name="King R."/>
        </authorList>
    </citation>
    <scope>NUCLEOTIDE SEQUENCE</scope>
</reference>
<evidence type="ECO:0000256" key="1">
    <source>
        <dbReference type="SAM" id="SignalP"/>
    </source>
</evidence>
<dbReference type="OrthoDB" id="6781148at2759"/>
<sequence length="89" mass="9827">MKFLVFCIVLSVFVTFVLSQTETKCPANSTQGCTPCPCPDPTCRNRKPECSDKPCTKDCKPTCRCDKGFIYNDIGIVRGCVRPGDCPKI</sequence>
<evidence type="ECO:0000313" key="2">
    <source>
        <dbReference type="EMBL" id="CAH1236064.1"/>
    </source>
</evidence>
<dbReference type="Gene3D" id="2.10.25.10">
    <property type="entry name" value="Laminin"/>
    <property type="match status" value="1"/>
</dbReference>
<dbReference type="Proteomes" id="UP001153709">
    <property type="component" value="Chromosome 1"/>
</dbReference>
<dbReference type="AlphaFoldDB" id="A0A9P0GWN9"/>
<gene>
    <name evidence="2" type="ORF">DIABBA_LOCUS814</name>
</gene>
<evidence type="ECO:0000313" key="3">
    <source>
        <dbReference type="Proteomes" id="UP001153709"/>
    </source>
</evidence>
<protein>
    <submittedName>
        <fullName evidence="2">Uncharacterized protein</fullName>
    </submittedName>
</protein>
<keyword evidence="1" id="KW-0732">Signal</keyword>
<feature type="chain" id="PRO_5040471679" evidence="1">
    <location>
        <begin position="20"/>
        <end position="89"/>
    </location>
</feature>
<feature type="signal peptide" evidence="1">
    <location>
        <begin position="1"/>
        <end position="19"/>
    </location>
</feature>
<keyword evidence="3" id="KW-1185">Reference proteome</keyword>
<proteinExistence type="predicted"/>